<dbReference type="InterPro" id="IPR046534">
    <property type="entry name" value="DUF6599"/>
</dbReference>
<dbReference type="Pfam" id="PF20244">
    <property type="entry name" value="DUF6599"/>
    <property type="match status" value="1"/>
</dbReference>
<reference evidence="1" key="1">
    <citation type="journal article" date="2014" name="Front. Microbiol.">
        <title>High frequency of phylogenetically diverse reductive dehalogenase-homologous genes in deep subseafloor sedimentary metagenomes.</title>
        <authorList>
            <person name="Kawai M."/>
            <person name="Futagami T."/>
            <person name="Toyoda A."/>
            <person name="Takaki Y."/>
            <person name="Nishi S."/>
            <person name="Hori S."/>
            <person name="Arai W."/>
            <person name="Tsubouchi T."/>
            <person name="Morono Y."/>
            <person name="Uchiyama I."/>
            <person name="Ito T."/>
            <person name="Fujiyama A."/>
            <person name="Inagaki F."/>
            <person name="Takami H."/>
        </authorList>
    </citation>
    <scope>NUCLEOTIDE SEQUENCE</scope>
    <source>
        <strain evidence="1">Expedition CK06-06</strain>
    </source>
</reference>
<protein>
    <submittedName>
        <fullName evidence="1">Uncharacterized protein</fullName>
    </submittedName>
</protein>
<name>X1EAS0_9ZZZZ</name>
<sequence length="240" mass="27526">MMRISKPKELLKLFLPFVLFFAFLNARGALLEEEGVSSLHFLLPDVVTWKIPEAPQDYFPEILFEYINGAAEIYLSYDFKELTVGQYEKGDSNASLIIEIYDMGNEINSFGIYSAERFPDSQFISLGNQGYLEDETLNFIVGKYYVKLLCFDSGEDSADFLKLFSQEVVKRVKDKGTLPPALAFFPKQGLVRNSEKFILRNFMGYSFLHSGYLANYKVEDLEFDCFLIEGENADDARNML</sequence>
<evidence type="ECO:0000313" key="1">
    <source>
        <dbReference type="EMBL" id="GAH29697.1"/>
    </source>
</evidence>
<comment type="caution">
    <text evidence="1">The sequence shown here is derived from an EMBL/GenBank/DDBJ whole genome shotgun (WGS) entry which is preliminary data.</text>
</comment>
<organism evidence="1">
    <name type="scientific">marine sediment metagenome</name>
    <dbReference type="NCBI Taxonomy" id="412755"/>
    <lineage>
        <taxon>unclassified sequences</taxon>
        <taxon>metagenomes</taxon>
        <taxon>ecological metagenomes</taxon>
    </lineage>
</organism>
<accession>X1EAS0</accession>
<gene>
    <name evidence="1" type="ORF">S03H2_06005</name>
</gene>
<proteinExistence type="predicted"/>
<dbReference type="AlphaFoldDB" id="X1EAS0"/>
<dbReference type="EMBL" id="BARU01002569">
    <property type="protein sequence ID" value="GAH29697.1"/>
    <property type="molecule type" value="Genomic_DNA"/>
</dbReference>
<feature type="non-terminal residue" evidence="1">
    <location>
        <position position="240"/>
    </location>
</feature>